<reference evidence="3" key="1">
    <citation type="submission" date="2019-12" db="EMBL/GenBank/DDBJ databases">
        <title>Genome sequencing and annotation of Brassica cretica.</title>
        <authorList>
            <person name="Studholme D.J."/>
            <person name="Sarris P.F."/>
        </authorList>
    </citation>
    <scope>NUCLEOTIDE SEQUENCE</scope>
    <source>
        <strain evidence="3">PFS-001/15</strain>
        <tissue evidence="3">Leaf</tissue>
    </source>
</reference>
<organism evidence="3 4">
    <name type="scientific">Brassica cretica</name>
    <name type="common">Mustard</name>
    <dbReference type="NCBI Taxonomy" id="69181"/>
    <lineage>
        <taxon>Eukaryota</taxon>
        <taxon>Viridiplantae</taxon>
        <taxon>Streptophyta</taxon>
        <taxon>Embryophyta</taxon>
        <taxon>Tracheophyta</taxon>
        <taxon>Spermatophyta</taxon>
        <taxon>Magnoliopsida</taxon>
        <taxon>eudicotyledons</taxon>
        <taxon>Gunneridae</taxon>
        <taxon>Pentapetalae</taxon>
        <taxon>rosids</taxon>
        <taxon>malvids</taxon>
        <taxon>Brassicales</taxon>
        <taxon>Brassicaceae</taxon>
        <taxon>Brassiceae</taxon>
        <taxon>Brassica</taxon>
    </lineage>
</organism>
<dbReference type="InterPro" id="IPR037364">
    <property type="entry name" value="Sec23"/>
</dbReference>
<keyword evidence="1" id="KW-0256">Endoplasmic reticulum</keyword>
<dbReference type="InterPro" id="IPR006900">
    <property type="entry name" value="Sec23/24_helical_dom"/>
</dbReference>
<comment type="similarity">
    <text evidence="1">Belongs to the SEC23/SEC24 family. SEC23 subfamily.</text>
</comment>
<dbReference type="InterPro" id="IPR029006">
    <property type="entry name" value="ADF-H/Gelsolin-like_dom_sf"/>
</dbReference>
<keyword evidence="1" id="KW-0931">ER-Golgi transport</keyword>
<dbReference type="Gene3D" id="3.40.20.10">
    <property type="entry name" value="Severin"/>
    <property type="match status" value="1"/>
</dbReference>
<dbReference type="Gene3D" id="1.20.120.730">
    <property type="entry name" value="Sec23/Sec24 helical domain"/>
    <property type="match status" value="1"/>
</dbReference>
<dbReference type="GO" id="GO:0070971">
    <property type="term" value="C:endoplasmic reticulum exit site"/>
    <property type="evidence" value="ECO:0007669"/>
    <property type="project" value="TreeGrafter"/>
</dbReference>
<keyword evidence="1" id="KW-0968">Cytoplasmic vesicle</keyword>
<proteinExistence type="inferred from homology"/>
<dbReference type="GO" id="GO:0006886">
    <property type="term" value="P:intracellular protein transport"/>
    <property type="evidence" value="ECO:0007669"/>
    <property type="project" value="InterPro"/>
</dbReference>
<comment type="function">
    <text evidence="1">Component of the coat protein complex II (COPII) which promotes the formation of transport vesicles from the endoplasmic reticulum (ER). The coat has two main functions, the physical deformation of the endoplasmic reticulum membrane into vesicles and the selection of cargo molecules.</text>
</comment>
<keyword evidence="1" id="KW-0813">Transport</keyword>
<evidence type="ECO:0000313" key="4">
    <source>
        <dbReference type="Proteomes" id="UP000712281"/>
    </source>
</evidence>
<comment type="subcellular location">
    <subcellularLocation>
        <location evidence="1">Cytoplasmic vesicle</location>
        <location evidence="1">COPII-coated vesicle membrane</location>
        <topology evidence="1">Peripheral membrane protein</topology>
        <orientation evidence="1">Cytoplasmic side</orientation>
    </subcellularLocation>
    <subcellularLocation>
        <location evidence="1">Endoplasmic reticulum membrane</location>
        <topology evidence="1">Peripheral membrane protein</topology>
        <orientation evidence="1">Cytoplasmic side</orientation>
    </subcellularLocation>
</comment>
<name>A0A8S9HBG2_BRACR</name>
<dbReference type="GO" id="GO:0030127">
    <property type="term" value="C:COPII vesicle coat"/>
    <property type="evidence" value="ECO:0007669"/>
    <property type="project" value="InterPro"/>
</dbReference>
<dbReference type="GO" id="GO:0005096">
    <property type="term" value="F:GTPase activator activity"/>
    <property type="evidence" value="ECO:0007669"/>
    <property type="project" value="TreeGrafter"/>
</dbReference>
<keyword evidence="1" id="KW-0862">Zinc</keyword>
<evidence type="ECO:0000259" key="2">
    <source>
        <dbReference type="Pfam" id="PF04815"/>
    </source>
</evidence>
<keyword evidence="1" id="KW-0479">Metal-binding</keyword>
<accession>A0A8S9HBG2</accession>
<dbReference type="SUPFAM" id="SSF82754">
    <property type="entry name" value="C-terminal, gelsolin-like domain of Sec23/24"/>
    <property type="match status" value="1"/>
</dbReference>
<dbReference type="InterPro" id="IPR036180">
    <property type="entry name" value="Gelsolin-like_dom_sf"/>
</dbReference>
<dbReference type="SUPFAM" id="SSF81811">
    <property type="entry name" value="Helical domain of Sec23/24"/>
    <property type="match status" value="1"/>
</dbReference>
<evidence type="ECO:0000313" key="3">
    <source>
        <dbReference type="EMBL" id="KAF2555373.1"/>
    </source>
</evidence>
<dbReference type="Proteomes" id="UP000712281">
    <property type="component" value="Unassembled WGS sequence"/>
</dbReference>
<gene>
    <name evidence="3" type="ORF">F2Q68_00012921</name>
</gene>
<dbReference type="PANTHER" id="PTHR11141">
    <property type="entry name" value="PROTEIN TRANSPORT PROTEIN SEC23"/>
    <property type="match status" value="1"/>
</dbReference>
<dbReference type="GO" id="GO:0090110">
    <property type="term" value="P:COPII-coated vesicle cargo loading"/>
    <property type="evidence" value="ECO:0007669"/>
    <property type="project" value="TreeGrafter"/>
</dbReference>
<dbReference type="Pfam" id="PF04815">
    <property type="entry name" value="Sec23_helical"/>
    <property type="match status" value="1"/>
</dbReference>
<protein>
    <recommendedName>
        <fullName evidence="1">Protein transport protein SEC23</fullName>
    </recommendedName>
</protein>
<dbReference type="AlphaFoldDB" id="A0A8S9HBG2"/>
<dbReference type="PANTHER" id="PTHR11141:SF23">
    <property type="entry name" value="PROTEIN TRANSPORT PROTEIN SEC23 B"/>
    <property type="match status" value="1"/>
</dbReference>
<sequence length="193" mass="22259">MFLSSYVIDGNEVCNFFRNWCKVLIRNCCCGGGGQISFLENGNRVRNLIRLCAKFGDYRKDDPASFTLNQNFSLFPQFAFNLRRPQFVQSRQNSVVMIQPSLTTYSFNTLPQPALLDVASIAADRILLLSVVVFHGMTIAPLRNLGYQNQPEWVMVVAIDQGIGFQPYMFNLISIYMSRHLHNFWKHLKKLHR</sequence>
<feature type="domain" description="Sec23/Sec24 helical" evidence="2">
    <location>
        <begin position="46"/>
        <end position="93"/>
    </location>
</feature>
<dbReference type="GO" id="GO:0046872">
    <property type="term" value="F:metal ion binding"/>
    <property type="evidence" value="ECO:0007669"/>
    <property type="project" value="UniProtKB-KW"/>
</dbReference>
<comment type="caution">
    <text evidence="3">The sequence shown here is derived from an EMBL/GenBank/DDBJ whole genome shotgun (WGS) entry which is preliminary data.</text>
</comment>
<keyword evidence="1" id="KW-0472">Membrane</keyword>
<evidence type="ECO:0000256" key="1">
    <source>
        <dbReference type="RuleBase" id="RU365030"/>
    </source>
</evidence>
<dbReference type="EMBL" id="QGKW02001940">
    <property type="protein sequence ID" value="KAF2555373.1"/>
    <property type="molecule type" value="Genomic_DNA"/>
</dbReference>
<keyword evidence="1" id="KW-0963">Cytoplasm</keyword>
<dbReference type="GO" id="GO:0005789">
    <property type="term" value="C:endoplasmic reticulum membrane"/>
    <property type="evidence" value="ECO:0007669"/>
    <property type="project" value="UniProtKB-SubCell"/>
</dbReference>
<dbReference type="InterPro" id="IPR036175">
    <property type="entry name" value="Sec23/24_helical_dom_sf"/>
</dbReference>
<keyword evidence="1" id="KW-0653">Protein transport</keyword>